<comment type="similarity">
    <text evidence="2 11">Belongs to the HsdR family.</text>
</comment>
<dbReference type="GO" id="GO:0005524">
    <property type="term" value="F:ATP binding"/>
    <property type="evidence" value="ECO:0007669"/>
    <property type="project" value="UniProtKB-KW"/>
</dbReference>
<dbReference type="InterPro" id="IPR004473">
    <property type="entry name" value="Restrct_endonuc_typeI_HsdR"/>
</dbReference>
<dbReference type="CDD" id="cd18800">
    <property type="entry name" value="SF2_C_EcoR124I-like"/>
    <property type="match status" value="1"/>
</dbReference>
<evidence type="ECO:0000256" key="11">
    <source>
        <dbReference type="RuleBase" id="RU364115"/>
    </source>
</evidence>
<evidence type="ECO:0000256" key="5">
    <source>
        <dbReference type="ARBA" id="ARBA00022741"/>
    </source>
</evidence>
<keyword evidence="4" id="KW-0540">Nuclease</keyword>
<dbReference type="EMBL" id="CP041969">
    <property type="protein sequence ID" value="QMV41322.1"/>
    <property type="molecule type" value="Genomic_DNA"/>
</dbReference>
<accession>A0A7G5BWI8</accession>
<evidence type="ECO:0000256" key="4">
    <source>
        <dbReference type="ARBA" id="ARBA00022722"/>
    </source>
</evidence>
<evidence type="ECO:0000313" key="14">
    <source>
        <dbReference type="EMBL" id="QMV41322.1"/>
    </source>
</evidence>
<sequence length="1031" mass="119031">MNHEAQTEKSFIEILTQRENQWTYRDDIKTEAALWDNLRRHINRINMARLDGVPLTDKEFEQLKVEFMRLTATPFNASQWLRGENGVAAIHVEREDVKRGRVSVVLFSNKDIAGGISSYEVVNQIKPDTNTDMRGDVTLLINGLPIIHVELKAESAKDGFMQAFEQIQRYAEAGFFDGIFATTQIFVVSNKVSTKYFARPGANTSKAFEAAKKFLFNWRTSDNEPVENLYDFTRQVLSIPSAHELISKFTILVDDQKNQKFLMVLRPYQVHAIQKIIGQAAKHEGGFVWHATGSGKTITSFVATKLLAQISIGVDRTVMVVDRTDLDSQTKDEFSKFASEFHTGLASGNVKDNALIVGVDNQRQLSNSLLSNKNNNTIIVTTIQKLSAAVRGAKETENNKFEKLKSEHIVFVVDECHRAVSDEQMKEIKKLLPNSTWFGLTGTPIFEENQKQENGTFARTTQQQYGNLLHAYTTKNAMDDNSVLNFQVEYHCLLDEDSKAEFLYRTVKEKYPKLDPIKKLADMTEIEKEELQDRELFERDEYIEAMLKKIFKRQSVIERFKVLNGYPTMSAVLTTHSIAQAKRIYHKLQEMRSSGILLNGRELDERHTLRDPDFPRVTITYSTSETQGEMNEAQAEINAIMQEYNTVFGTNYTDTDQFNKNINSRLARKDAQYQKDGKWLDMVIVVDRLLTGFDAPTIQTLYVDRELKYQKLLQAFSRTNRIAHGKEHGIVVSFRKPATMRKNVEDAIRLFTNQQQNWEVLVPREYAEVKAAFLTAHEELQQAKDDLEDDPNNIKNKIAQVRAYQKLEKIQRAMKSYENYQEDFEEFEHIVKVLPEEKGHCENLKAEIRAELEDQTGDEMENLLQDIEFTSEQRAVHEERIDSFYINQLLNRYQKSSDKTDKYDLREKIMKEINTKPASVQAIYNAILDVIDDNRPTKDWTAYFADEIDYILQNTAEILKVPVANLQTSFNEYRPNSGVVPFINVISEASGLSKEDFEAMFNEKYRKRLLVIEQYWKTVLDEKLIPLKDEC</sequence>
<dbReference type="PANTHER" id="PTHR30195">
    <property type="entry name" value="TYPE I SITE-SPECIFIC DEOXYRIBONUCLEASE PROTEIN SUBUNIT M AND R"/>
    <property type="match status" value="1"/>
</dbReference>
<reference evidence="14 15" key="1">
    <citation type="submission" date="2019-07" db="EMBL/GenBank/DDBJ databases">
        <authorList>
            <person name="Kim J.K."/>
            <person name="Cheong H.-M."/>
            <person name="Choi Y."/>
            <person name="Hwang K.J."/>
            <person name="Lee S."/>
            <person name="Choi C."/>
        </authorList>
    </citation>
    <scope>NUCLEOTIDE SEQUENCE [LARGE SCALE GENOMIC DNA]</scope>
    <source>
        <strain evidence="14 15">KS 22</strain>
    </source>
</reference>
<dbReference type="SUPFAM" id="SSF52540">
    <property type="entry name" value="P-loop containing nucleoside triphosphate hydrolases"/>
    <property type="match status" value="2"/>
</dbReference>
<protein>
    <recommendedName>
        <fullName evidence="11">Type I restriction enzyme endonuclease subunit</fullName>
        <shortName evidence="11">R protein</shortName>
        <ecNumber evidence="11">3.1.21.3</ecNumber>
    </recommendedName>
    <alternativeName>
        <fullName evidence="11">Type-1 restriction enzyme R protein</fullName>
    </alternativeName>
</protein>
<organism evidence="14 15">
    <name type="scientific">Cohnella cholangitidis</name>
    <dbReference type="NCBI Taxonomy" id="2598458"/>
    <lineage>
        <taxon>Bacteria</taxon>
        <taxon>Bacillati</taxon>
        <taxon>Bacillota</taxon>
        <taxon>Bacilli</taxon>
        <taxon>Bacillales</taxon>
        <taxon>Paenibacillaceae</taxon>
        <taxon>Cohnella</taxon>
    </lineage>
</organism>
<evidence type="ECO:0000256" key="1">
    <source>
        <dbReference type="ARBA" id="ARBA00000851"/>
    </source>
</evidence>
<dbReference type="Gene3D" id="3.90.1570.50">
    <property type="match status" value="1"/>
</dbReference>
<evidence type="ECO:0000256" key="8">
    <source>
        <dbReference type="ARBA" id="ARBA00022801"/>
    </source>
</evidence>
<comment type="function">
    <text evidence="11">Subunit R is required for both nuclease and ATPase activities, but not for modification.</text>
</comment>
<dbReference type="Proteomes" id="UP000515679">
    <property type="component" value="Chromosome"/>
</dbReference>
<dbReference type="InterPro" id="IPR027417">
    <property type="entry name" value="P-loop_NTPase"/>
</dbReference>
<evidence type="ECO:0000256" key="7">
    <source>
        <dbReference type="ARBA" id="ARBA00022759"/>
    </source>
</evidence>
<name>A0A7G5BWI8_9BACL</name>
<evidence type="ECO:0000259" key="13">
    <source>
        <dbReference type="PROSITE" id="PS51192"/>
    </source>
</evidence>
<dbReference type="Pfam" id="PF18766">
    <property type="entry name" value="SWI2_SNF2"/>
    <property type="match status" value="1"/>
</dbReference>
<keyword evidence="9 11" id="KW-0067">ATP-binding</keyword>
<keyword evidence="12" id="KW-0175">Coiled coil</keyword>
<dbReference type="Gene3D" id="3.40.50.300">
    <property type="entry name" value="P-loop containing nucleotide triphosphate hydrolases"/>
    <property type="match status" value="2"/>
</dbReference>
<comment type="subunit">
    <text evidence="3 11">The type I restriction/modification system is composed of three polypeptides R, M and S.</text>
</comment>
<feature type="coiled-coil region" evidence="12">
    <location>
        <begin position="770"/>
        <end position="830"/>
    </location>
</feature>
<dbReference type="InterPro" id="IPR051268">
    <property type="entry name" value="Type-I_R_enzyme_R_subunit"/>
</dbReference>
<dbReference type="NCBIfam" id="TIGR00348">
    <property type="entry name" value="hsdR"/>
    <property type="match status" value="1"/>
</dbReference>
<dbReference type="PANTHER" id="PTHR30195:SF16">
    <property type="entry name" value="TYPE I RESTRICTION ENZYME ENDONUCLEASE SUBUNIT"/>
    <property type="match status" value="1"/>
</dbReference>
<evidence type="ECO:0000256" key="10">
    <source>
        <dbReference type="ARBA" id="ARBA00023125"/>
    </source>
</evidence>
<proteinExistence type="inferred from homology"/>
<dbReference type="PROSITE" id="PS51192">
    <property type="entry name" value="HELICASE_ATP_BIND_1"/>
    <property type="match status" value="1"/>
</dbReference>
<dbReference type="Pfam" id="PF04313">
    <property type="entry name" value="HSDR_N"/>
    <property type="match status" value="1"/>
</dbReference>
<dbReference type="CDD" id="cd22332">
    <property type="entry name" value="HsdR_N"/>
    <property type="match status" value="1"/>
</dbReference>
<feature type="domain" description="Helicase ATP-binding" evidence="13">
    <location>
        <begin position="277"/>
        <end position="462"/>
    </location>
</feature>
<keyword evidence="15" id="KW-1185">Reference proteome</keyword>
<dbReference type="GO" id="GO:0009035">
    <property type="term" value="F:type I site-specific deoxyribonuclease activity"/>
    <property type="evidence" value="ECO:0007669"/>
    <property type="project" value="UniProtKB-EC"/>
</dbReference>
<dbReference type="SMART" id="SM00487">
    <property type="entry name" value="DEXDc"/>
    <property type="match status" value="1"/>
</dbReference>
<dbReference type="Pfam" id="PF22679">
    <property type="entry name" value="T1R_D3-like"/>
    <property type="match status" value="1"/>
</dbReference>
<dbReference type="InterPro" id="IPR040980">
    <property type="entry name" value="SWI2_SNF2"/>
</dbReference>
<gene>
    <name evidence="14" type="ORF">FPL14_09045</name>
</gene>
<dbReference type="GO" id="GO:0009307">
    <property type="term" value="P:DNA restriction-modification system"/>
    <property type="evidence" value="ECO:0007669"/>
    <property type="project" value="UniProtKB-KW"/>
</dbReference>
<dbReference type="GO" id="GO:0003677">
    <property type="term" value="F:DNA binding"/>
    <property type="evidence" value="ECO:0007669"/>
    <property type="project" value="UniProtKB-KW"/>
</dbReference>
<dbReference type="InterPro" id="IPR014001">
    <property type="entry name" value="Helicase_ATP-bd"/>
</dbReference>
<evidence type="ECO:0000256" key="12">
    <source>
        <dbReference type="SAM" id="Coils"/>
    </source>
</evidence>
<dbReference type="KEGG" id="cchl:FPL14_09045"/>
<keyword evidence="6 11" id="KW-0680">Restriction system</keyword>
<keyword evidence="7 14" id="KW-0255">Endonuclease</keyword>
<dbReference type="REBASE" id="438442">
    <property type="entry name" value="CspKS22ORF9035P"/>
</dbReference>
<keyword evidence="8 11" id="KW-0378">Hydrolase</keyword>
<evidence type="ECO:0000256" key="9">
    <source>
        <dbReference type="ARBA" id="ARBA00022840"/>
    </source>
</evidence>
<dbReference type="InterPro" id="IPR007409">
    <property type="entry name" value="Restrct_endonuc_type1_HsdR_N"/>
</dbReference>
<comment type="catalytic activity">
    <reaction evidence="1 11">
        <text>Endonucleolytic cleavage of DNA to give random double-stranded fragments with terminal 5'-phosphates, ATP is simultaneously hydrolyzed.</text>
        <dbReference type="EC" id="3.1.21.3"/>
    </reaction>
</comment>
<keyword evidence="10 11" id="KW-0238">DNA-binding</keyword>
<dbReference type="InterPro" id="IPR055180">
    <property type="entry name" value="HsdR_RecA-like_helicase_dom_2"/>
</dbReference>
<evidence type="ECO:0000256" key="3">
    <source>
        <dbReference type="ARBA" id="ARBA00011296"/>
    </source>
</evidence>
<dbReference type="EC" id="3.1.21.3" evidence="11"/>
<evidence type="ECO:0000256" key="6">
    <source>
        <dbReference type="ARBA" id="ARBA00022747"/>
    </source>
</evidence>
<evidence type="ECO:0000256" key="2">
    <source>
        <dbReference type="ARBA" id="ARBA00008598"/>
    </source>
</evidence>
<keyword evidence="5 11" id="KW-0547">Nucleotide-binding</keyword>
<dbReference type="RefSeq" id="WP_182302681.1">
    <property type="nucleotide sequence ID" value="NZ_CP041969.1"/>
</dbReference>
<evidence type="ECO:0000313" key="15">
    <source>
        <dbReference type="Proteomes" id="UP000515679"/>
    </source>
</evidence>
<dbReference type="AlphaFoldDB" id="A0A7G5BWI8"/>